<accession>A0A9D4ZAM3</accession>
<evidence type="ECO:0000313" key="3">
    <source>
        <dbReference type="Proteomes" id="UP000886520"/>
    </source>
</evidence>
<dbReference type="InterPro" id="IPR004314">
    <property type="entry name" value="Neprosin"/>
</dbReference>
<dbReference type="OrthoDB" id="1858978at2759"/>
<sequence>MACKLKYFSKPLQVRKVIPHTLLLVALAIILLPQFNLANQPLGEHQHGSNNVEFPTNQLHPSVQRKLAEVNKPAIKSIQSADGDVIDCVPMEQQPAFDHPLLKGHTIREYPSSRPYATTRNSTRMMPHKGHWQLWKESGETCPQGTVPIRRTSPSDVLRASSIQRFGRKARAQHLNITLSQKPVAPHITQHDSAPSAHDHAIAYVSGGVYFGSTATINVWDPSVEDRSEFSLSQMWILAGPFNGDLNTIEVGWQVSPELYGDSHPRFFIYWTADAYEQTGCYNLLCSGFIQTSNAIAMGASISPWSKDHSSQYDIKILIWKDPEKGDWWMEFGDRVLVGYWPAKLFTHLRNKATVIEWGGEVAQAISPSLPRRHTKTHMGSGRFAQAGFGHASYFRNVEVVNSENQLETISTLSTSADHPSCYNIRAFYNSNWGNFFYYGGPGRNPACP</sequence>
<dbReference type="PROSITE" id="PS52045">
    <property type="entry name" value="NEPROSIN_PEP_CD"/>
    <property type="match status" value="1"/>
</dbReference>
<dbReference type="FunFam" id="3.90.1320.10:FF:000001">
    <property type="entry name" value="Putative carboxyl-terminal proteinase"/>
    <property type="match status" value="1"/>
</dbReference>
<proteinExistence type="predicted"/>
<reference evidence="2" key="1">
    <citation type="submission" date="2021-01" db="EMBL/GenBank/DDBJ databases">
        <title>Adiantum capillus-veneris genome.</title>
        <authorList>
            <person name="Fang Y."/>
            <person name="Liao Q."/>
        </authorList>
    </citation>
    <scope>NUCLEOTIDE SEQUENCE</scope>
    <source>
        <strain evidence="2">H3</strain>
        <tissue evidence="2">Leaf</tissue>
    </source>
</reference>
<protein>
    <recommendedName>
        <fullName evidence="1">Neprosin PEP catalytic domain-containing protein</fullName>
    </recommendedName>
</protein>
<dbReference type="InterPro" id="IPR053168">
    <property type="entry name" value="Glutamic_endopeptidase"/>
</dbReference>
<organism evidence="2 3">
    <name type="scientific">Adiantum capillus-veneris</name>
    <name type="common">Maidenhair fern</name>
    <dbReference type="NCBI Taxonomy" id="13818"/>
    <lineage>
        <taxon>Eukaryota</taxon>
        <taxon>Viridiplantae</taxon>
        <taxon>Streptophyta</taxon>
        <taxon>Embryophyta</taxon>
        <taxon>Tracheophyta</taxon>
        <taxon>Polypodiopsida</taxon>
        <taxon>Polypodiidae</taxon>
        <taxon>Polypodiales</taxon>
        <taxon>Pteridineae</taxon>
        <taxon>Pteridaceae</taxon>
        <taxon>Vittarioideae</taxon>
        <taxon>Adiantum</taxon>
    </lineage>
</organism>
<dbReference type="Gene3D" id="3.90.1320.10">
    <property type="entry name" value="Outer-capsid protein sigma 3, large lobe"/>
    <property type="match status" value="1"/>
</dbReference>
<keyword evidence="3" id="KW-1185">Reference proteome</keyword>
<dbReference type="Pfam" id="PF14365">
    <property type="entry name" value="Neprosin_AP"/>
    <property type="match status" value="1"/>
</dbReference>
<dbReference type="PANTHER" id="PTHR31589">
    <property type="entry name" value="PROTEIN, PUTATIVE (DUF239)-RELATED-RELATED"/>
    <property type="match status" value="1"/>
</dbReference>
<dbReference type="EMBL" id="JABFUD020000016">
    <property type="protein sequence ID" value="KAI5068423.1"/>
    <property type="molecule type" value="Genomic_DNA"/>
</dbReference>
<dbReference type="Proteomes" id="UP000886520">
    <property type="component" value="Chromosome 16"/>
</dbReference>
<evidence type="ECO:0000259" key="1">
    <source>
        <dbReference type="PROSITE" id="PS52045"/>
    </source>
</evidence>
<dbReference type="Pfam" id="PF03080">
    <property type="entry name" value="Neprosin"/>
    <property type="match status" value="1"/>
</dbReference>
<name>A0A9D4ZAM3_ADICA</name>
<dbReference type="PANTHER" id="PTHR31589:SF110">
    <property type="entry name" value="PROTEIN, PUTATIVE (DUF239)-RELATED"/>
    <property type="match status" value="1"/>
</dbReference>
<feature type="domain" description="Neprosin PEP catalytic" evidence="1">
    <location>
        <begin position="192"/>
        <end position="449"/>
    </location>
</feature>
<comment type="caution">
    <text evidence="2">The sequence shown here is derived from an EMBL/GenBank/DDBJ whole genome shotgun (WGS) entry which is preliminary data.</text>
</comment>
<dbReference type="InterPro" id="IPR025521">
    <property type="entry name" value="Neprosin_propep"/>
</dbReference>
<gene>
    <name evidence="2" type="ORF">GOP47_0016768</name>
</gene>
<dbReference type="AlphaFoldDB" id="A0A9D4ZAM3"/>
<evidence type="ECO:0000313" key="2">
    <source>
        <dbReference type="EMBL" id="KAI5068423.1"/>
    </source>
</evidence>